<evidence type="ECO:0000259" key="9">
    <source>
        <dbReference type="PROSITE" id="PS50114"/>
    </source>
</evidence>
<dbReference type="GO" id="GO:0006355">
    <property type="term" value="P:regulation of DNA-templated transcription"/>
    <property type="evidence" value="ECO:0007669"/>
    <property type="project" value="InterPro"/>
</dbReference>
<evidence type="ECO:0000256" key="4">
    <source>
        <dbReference type="ARBA" id="ARBA00023015"/>
    </source>
</evidence>
<keyword evidence="6" id="KW-0804">Transcription</keyword>
<reference evidence="10" key="1">
    <citation type="submission" date="2023-07" db="EMBL/GenBank/DDBJ databases">
        <title>draft genome sequence of fig (Ficus carica).</title>
        <authorList>
            <person name="Takahashi T."/>
            <person name="Nishimura K."/>
        </authorList>
    </citation>
    <scope>NUCLEOTIDE SEQUENCE</scope>
</reference>
<evidence type="ECO:0000256" key="3">
    <source>
        <dbReference type="ARBA" id="ARBA00022833"/>
    </source>
</evidence>
<evidence type="ECO:0000256" key="6">
    <source>
        <dbReference type="ARBA" id="ARBA00023163"/>
    </source>
</evidence>
<proteinExistence type="predicted"/>
<gene>
    <name evidence="10" type="ORF">TIFTF001_005685</name>
</gene>
<feature type="compositionally biased region" description="Low complexity" evidence="8">
    <location>
        <begin position="276"/>
        <end position="286"/>
    </location>
</feature>
<comment type="caution">
    <text evidence="10">The sequence shown here is derived from an EMBL/GenBank/DDBJ whole genome shotgun (WGS) entry which is preliminary data.</text>
</comment>
<accession>A0AA88DEY5</accession>
<dbReference type="GO" id="GO:0008270">
    <property type="term" value="F:zinc ion binding"/>
    <property type="evidence" value="ECO:0007669"/>
    <property type="project" value="UniProtKB-KW"/>
</dbReference>
<dbReference type="Pfam" id="PF00320">
    <property type="entry name" value="GATA"/>
    <property type="match status" value="1"/>
</dbReference>
<dbReference type="SMART" id="SM00401">
    <property type="entry name" value="ZnF_GATA"/>
    <property type="match status" value="1"/>
</dbReference>
<keyword evidence="4" id="KW-0805">Transcription regulation</keyword>
<evidence type="ECO:0000313" key="11">
    <source>
        <dbReference type="Proteomes" id="UP001187192"/>
    </source>
</evidence>
<dbReference type="InterPro" id="IPR052138">
    <property type="entry name" value="GATA_ZnFinger_Domain"/>
</dbReference>
<keyword evidence="1" id="KW-0479">Metal-binding</keyword>
<evidence type="ECO:0000256" key="7">
    <source>
        <dbReference type="PROSITE-ProRule" id="PRU00094"/>
    </source>
</evidence>
<feature type="region of interest" description="Disordered" evidence="8">
    <location>
        <begin position="275"/>
        <end position="300"/>
    </location>
</feature>
<dbReference type="PROSITE" id="PS50114">
    <property type="entry name" value="GATA_ZN_FINGER_2"/>
    <property type="match status" value="1"/>
</dbReference>
<keyword evidence="3" id="KW-0862">Zinc</keyword>
<evidence type="ECO:0000256" key="1">
    <source>
        <dbReference type="ARBA" id="ARBA00022723"/>
    </source>
</evidence>
<organism evidence="10 11">
    <name type="scientific">Ficus carica</name>
    <name type="common">Common fig</name>
    <dbReference type="NCBI Taxonomy" id="3494"/>
    <lineage>
        <taxon>Eukaryota</taxon>
        <taxon>Viridiplantae</taxon>
        <taxon>Streptophyta</taxon>
        <taxon>Embryophyta</taxon>
        <taxon>Tracheophyta</taxon>
        <taxon>Spermatophyta</taxon>
        <taxon>Magnoliopsida</taxon>
        <taxon>eudicotyledons</taxon>
        <taxon>Gunneridae</taxon>
        <taxon>Pentapetalae</taxon>
        <taxon>rosids</taxon>
        <taxon>fabids</taxon>
        <taxon>Rosales</taxon>
        <taxon>Moraceae</taxon>
        <taxon>Ficeae</taxon>
        <taxon>Ficus</taxon>
    </lineage>
</organism>
<dbReference type="PANTHER" id="PTHR47255:SF13">
    <property type="entry name" value="GATA-TYPE DOMAIN-CONTAINING PROTEIN"/>
    <property type="match status" value="1"/>
</dbReference>
<feature type="region of interest" description="Disordered" evidence="8">
    <location>
        <begin position="139"/>
        <end position="161"/>
    </location>
</feature>
<dbReference type="EMBL" id="BTGU01000005">
    <property type="protein sequence ID" value="GMN35994.1"/>
    <property type="molecule type" value="Genomic_DNA"/>
</dbReference>
<keyword evidence="11" id="KW-1185">Reference proteome</keyword>
<dbReference type="PROSITE" id="PS00344">
    <property type="entry name" value="GATA_ZN_FINGER_1"/>
    <property type="match status" value="1"/>
</dbReference>
<protein>
    <recommendedName>
        <fullName evidence="9">GATA-type domain-containing protein</fullName>
    </recommendedName>
</protein>
<evidence type="ECO:0000256" key="8">
    <source>
        <dbReference type="SAM" id="MobiDB-lite"/>
    </source>
</evidence>
<evidence type="ECO:0000256" key="5">
    <source>
        <dbReference type="ARBA" id="ARBA00023125"/>
    </source>
</evidence>
<dbReference type="InterPro" id="IPR000679">
    <property type="entry name" value="Znf_GATA"/>
</dbReference>
<dbReference type="SUPFAM" id="SSF57716">
    <property type="entry name" value="Glucocorticoid receptor-like (DNA-binding domain)"/>
    <property type="match status" value="1"/>
</dbReference>
<evidence type="ECO:0000256" key="2">
    <source>
        <dbReference type="ARBA" id="ARBA00022771"/>
    </source>
</evidence>
<keyword evidence="2 7" id="KW-0863">Zinc-finger</keyword>
<dbReference type="AlphaFoldDB" id="A0AA88DEY5"/>
<dbReference type="InterPro" id="IPR013088">
    <property type="entry name" value="Znf_NHR/GATA"/>
</dbReference>
<sequence>MTPVFLNPPPSSPFPDLHHVEKKEDPQLNLFINSQYYDEASSSLSSPTFLINSPDQDQKGGDVIIGSQKREDQKGVNNIDVFTSSQNLSICQRDHHHGDVDINGEDHMSSSTTNDKNGLPVKQYWMSSKMRLMQKMSNPETPAAAAHKLQNSPRQDKGAGEPLIFSFSQRDSSSGALIRVCSDCNTTTTPLWRSGPRGPKSLCNACGIRQRKARRAMAEAAAAAAAAAAANGLVVTSSTTATPSYYKSQYHINKEMKKSRPQYKNKLKLKLKLMDSSTSTTNTTTSPKSEIRNTNNNDNNNNNKLCLRKFSFGLNDNHCSSAFSGVFPNDVAEAAVLLMELSCGFVHS</sequence>
<dbReference type="PANTHER" id="PTHR47255">
    <property type="entry name" value="GATA TRANSCRIPTION FACTOR 22-RELATED"/>
    <property type="match status" value="1"/>
</dbReference>
<name>A0AA88DEY5_FICCA</name>
<evidence type="ECO:0000313" key="10">
    <source>
        <dbReference type="EMBL" id="GMN35994.1"/>
    </source>
</evidence>
<dbReference type="CDD" id="cd00202">
    <property type="entry name" value="ZnF_GATA"/>
    <property type="match status" value="1"/>
</dbReference>
<dbReference type="Gene3D" id="3.30.50.10">
    <property type="entry name" value="Erythroid Transcription Factor GATA-1, subunit A"/>
    <property type="match status" value="1"/>
</dbReference>
<dbReference type="Proteomes" id="UP001187192">
    <property type="component" value="Unassembled WGS sequence"/>
</dbReference>
<keyword evidence="5" id="KW-0238">DNA-binding</keyword>
<dbReference type="GO" id="GO:0043565">
    <property type="term" value="F:sequence-specific DNA binding"/>
    <property type="evidence" value="ECO:0007669"/>
    <property type="project" value="InterPro"/>
</dbReference>
<feature type="domain" description="GATA-type" evidence="9">
    <location>
        <begin position="179"/>
        <end position="211"/>
    </location>
</feature>